<dbReference type="PROSITE" id="PS50850">
    <property type="entry name" value="MFS"/>
    <property type="match status" value="1"/>
</dbReference>
<evidence type="ECO:0000259" key="7">
    <source>
        <dbReference type="PROSITE" id="PS50850"/>
    </source>
</evidence>
<feature type="compositionally biased region" description="Basic and acidic residues" evidence="5">
    <location>
        <begin position="25"/>
        <end position="37"/>
    </location>
</feature>
<dbReference type="PANTHER" id="PTHR23514:SF6">
    <property type="entry name" value="MAJOR FACILITATOR SUPERFAMILY (MFS) PROFILE DOMAIN-CONTAINING PROTEIN"/>
    <property type="match status" value="1"/>
</dbReference>
<feature type="transmembrane region" description="Helical" evidence="6">
    <location>
        <begin position="256"/>
        <end position="278"/>
    </location>
</feature>
<feature type="transmembrane region" description="Helical" evidence="6">
    <location>
        <begin position="226"/>
        <end position="250"/>
    </location>
</feature>
<keyword evidence="2 6" id="KW-0812">Transmembrane</keyword>
<accession>A0A9P4J1I5</accession>
<dbReference type="GO" id="GO:0022857">
    <property type="term" value="F:transmembrane transporter activity"/>
    <property type="evidence" value="ECO:0007669"/>
    <property type="project" value="InterPro"/>
</dbReference>
<protein>
    <submittedName>
        <fullName evidence="8">MFS general substrate transporter</fullName>
    </submittedName>
</protein>
<dbReference type="PANTHER" id="PTHR23514">
    <property type="entry name" value="BYPASS OF STOP CODON PROTEIN 6"/>
    <property type="match status" value="1"/>
</dbReference>
<dbReference type="InterPro" id="IPR051788">
    <property type="entry name" value="MFS_Transporter"/>
</dbReference>
<gene>
    <name evidence="8" type="ORF">K461DRAFT_226258</name>
</gene>
<dbReference type="InterPro" id="IPR020846">
    <property type="entry name" value="MFS_dom"/>
</dbReference>
<dbReference type="OrthoDB" id="413079at2759"/>
<evidence type="ECO:0000313" key="9">
    <source>
        <dbReference type="Proteomes" id="UP000799439"/>
    </source>
</evidence>
<dbReference type="AlphaFoldDB" id="A0A9P4J1I5"/>
<feature type="transmembrane region" description="Helical" evidence="6">
    <location>
        <begin position="447"/>
        <end position="470"/>
    </location>
</feature>
<evidence type="ECO:0000256" key="2">
    <source>
        <dbReference type="ARBA" id="ARBA00022692"/>
    </source>
</evidence>
<evidence type="ECO:0000313" key="8">
    <source>
        <dbReference type="EMBL" id="KAF2152390.1"/>
    </source>
</evidence>
<keyword evidence="9" id="KW-1185">Reference proteome</keyword>
<feature type="transmembrane region" description="Helical" evidence="6">
    <location>
        <begin position="194"/>
        <end position="214"/>
    </location>
</feature>
<feature type="transmembrane region" description="Helical" evidence="6">
    <location>
        <begin position="322"/>
        <end position="349"/>
    </location>
</feature>
<organism evidence="8 9">
    <name type="scientific">Myriangium duriaei CBS 260.36</name>
    <dbReference type="NCBI Taxonomy" id="1168546"/>
    <lineage>
        <taxon>Eukaryota</taxon>
        <taxon>Fungi</taxon>
        <taxon>Dikarya</taxon>
        <taxon>Ascomycota</taxon>
        <taxon>Pezizomycotina</taxon>
        <taxon>Dothideomycetes</taxon>
        <taxon>Dothideomycetidae</taxon>
        <taxon>Myriangiales</taxon>
        <taxon>Myriangiaceae</taxon>
        <taxon>Myriangium</taxon>
    </lineage>
</organism>
<dbReference type="Pfam" id="PF07690">
    <property type="entry name" value="MFS_1"/>
    <property type="match status" value="1"/>
</dbReference>
<feature type="transmembrane region" description="Helical" evidence="6">
    <location>
        <begin position="476"/>
        <end position="496"/>
    </location>
</feature>
<dbReference type="GO" id="GO:0016020">
    <property type="term" value="C:membrane"/>
    <property type="evidence" value="ECO:0007669"/>
    <property type="project" value="UniProtKB-SubCell"/>
</dbReference>
<dbReference type="FunFam" id="1.20.1250.20:FF:000286">
    <property type="entry name" value="MFS efflux transporter"/>
    <property type="match status" value="1"/>
</dbReference>
<sequence>MLAPGIRIVSLGDEKIEHPPATTADRPHAPHSIELRRVAPSPARHRPDEDFAIAPANPQTPAEAHTRPGSGQQTPLDINELEASTPKDRHVAEIVPSFFYPAKNKWRVVCSCLTYFANGFNDGAPGALIPYIEKHYGIGYAVVSLIFVSNAAGFITTAFASDAIHAKLGRARTLMTSEAIMVVGYVMITCTPPFGAVIAAYFLLGLGYALNLALHNVFCANMANATVILGAGHGSYGIGGLVAPIIATLMVSHGVLWSRFFLTLIGLRVVIFFFTGFVHKGYEQEATSKFSASLERLAGRQNAESDKSTRGQLVKQVLKNRVTLLGAAFIFAYQGAEVSISGWIISFLIKARHGDPSKVGYVTSGFFGGIALGRLLLSYFASKVGIKLYVYLLVAGTVCLQLLTWLVPSIVGDAVTVSLEGFLLGPVYPCAQTLFSRLLPSRLQVSAIGFIASAGSSGGAIAPFLTGLLAQAVGPVVLHPICIALFIAMIGCWALLPAVERRDE</sequence>
<evidence type="ECO:0000256" key="6">
    <source>
        <dbReference type="SAM" id="Phobius"/>
    </source>
</evidence>
<feature type="transmembrane region" description="Helical" evidence="6">
    <location>
        <begin position="388"/>
        <end position="408"/>
    </location>
</feature>
<name>A0A9P4J1I5_9PEZI</name>
<dbReference type="FunFam" id="1.20.1250.20:FF:000308">
    <property type="entry name" value="MFS efflux transporter"/>
    <property type="match status" value="1"/>
</dbReference>
<dbReference type="EMBL" id="ML996086">
    <property type="protein sequence ID" value="KAF2152390.1"/>
    <property type="molecule type" value="Genomic_DNA"/>
</dbReference>
<feature type="transmembrane region" description="Helical" evidence="6">
    <location>
        <begin position="361"/>
        <end position="381"/>
    </location>
</feature>
<feature type="transmembrane region" description="Helical" evidence="6">
    <location>
        <begin position="138"/>
        <end position="159"/>
    </location>
</feature>
<dbReference type="Gene3D" id="1.20.1250.20">
    <property type="entry name" value="MFS general substrate transporter like domains"/>
    <property type="match status" value="2"/>
</dbReference>
<comment type="caution">
    <text evidence="8">The sequence shown here is derived from an EMBL/GenBank/DDBJ whole genome shotgun (WGS) entry which is preliminary data.</text>
</comment>
<evidence type="ECO:0000256" key="4">
    <source>
        <dbReference type="ARBA" id="ARBA00023136"/>
    </source>
</evidence>
<dbReference type="InterPro" id="IPR011701">
    <property type="entry name" value="MFS"/>
</dbReference>
<evidence type="ECO:0000256" key="1">
    <source>
        <dbReference type="ARBA" id="ARBA00004141"/>
    </source>
</evidence>
<dbReference type="SUPFAM" id="SSF103473">
    <property type="entry name" value="MFS general substrate transporter"/>
    <property type="match status" value="1"/>
</dbReference>
<proteinExistence type="predicted"/>
<dbReference type="InterPro" id="IPR036259">
    <property type="entry name" value="MFS_trans_sf"/>
</dbReference>
<dbReference type="Proteomes" id="UP000799439">
    <property type="component" value="Unassembled WGS sequence"/>
</dbReference>
<keyword evidence="4 6" id="KW-0472">Membrane</keyword>
<feature type="region of interest" description="Disordered" evidence="5">
    <location>
        <begin position="1"/>
        <end position="75"/>
    </location>
</feature>
<keyword evidence="3 6" id="KW-1133">Transmembrane helix</keyword>
<evidence type="ECO:0000256" key="3">
    <source>
        <dbReference type="ARBA" id="ARBA00022989"/>
    </source>
</evidence>
<reference evidence="8" key="1">
    <citation type="journal article" date="2020" name="Stud. Mycol.">
        <title>101 Dothideomycetes genomes: a test case for predicting lifestyles and emergence of pathogens.</title>
        <authorList>
            <person name="Haridas S."/>
            <person name="Albert R."/>
            <person name="Binder M."/>
            <person name="Bloem J."/>
            <person name="Labutti K."/>
            <person name="Salamov A."/>
            <person name="Andreopoulos B."/>
            <person name="Baker S."/>
            <person name="Barry K."/>
            <person name="Bills G."/>
            <person name="Bluhm B."/>
            <person name="Cannon C."/>
            <person name="Castanera R."/>
            <person name="Culley D."/>
            <person name="Daum C."/>
            <person name="Ezra D."/>
            <person name="Gonzalez J."/>
            <person name="Henrissat B."/>
            <person name="Kuo A."/>
            <person name="Liang C."/>
            <person name="Lipzen A."/>
            <person name="Lutzoni F."/>
            <person name="Magnuson J."/>
            <person name="Mondo S."/>
            <person name="Nolan M."/>
            <person name="Ohm R."/>
            <person name="Pangilinan J."/>
            <person name="Park H.-J."/>
            <person name="Ramirez L."/>
            <person name="Alfaro M."/>
            <person name="Sun H."/>
            <person name="Tritt A."/>
            <person name="Yoshinaga Y."/>
            <person name="Zwiers L.-H."/>
            <person name="Turgeon B."/>
            <person name="Goodwin S."/>
            <person name="Spatafora J."/>
            <person name="Crous P."/>
            <person name="Grigoriev I."/>
        </authorList>
    </citation>
    <scope>NUCLEOTIDE SEQUENCE</scope>
    <source>
        <strain evidence="8">CBS 260.36</strain>
    </source>
</reference>
<evidence type="ECO:0000256" key="5">
    <source>
        <dbReference type="SAM" id="MobiDB-lite"/>
    </source>
</evidence>
<feature type="domain" description="Major facilitator superfamily (MFS) profile" evidence="7">
    <location>
        <begin position="107"/>
        <end position="500"/>
    </location>
</feature>
<comment type="subcellular location">
    <subcellularLocation>
        <location evidence="1">Membrane</location>
        <topology evidence="1">Multi-pass membrane protein</topology>
    </subcellularLocation>
</comment>